<organism evidence="2 3">
    <name type="scientific">candidate division WWE3 bacterium RIFCSPHIGHO2_01_FULL_42_13</name>
    <dbReference type="NCBI Taxonomy" id="1802617"/>
    <lineage>
        <taxon>Bacteria</taxon>
        <taxon>Katanobacteria</taxon>
    </lineage>
</organism>
<proteinExistence type="predicted"/>
<feature type="region of interest" description="Disordered" evidence="1">
    <location>
        <begin position="108"/>
        <end position="129"/>
    </location>
</feature>
<reference evidence="2 3" key="1">
    <citation type="journal article" date="2016" name="Nat. Commun.">
        <title>Thousands of microbial genomes shed light on interconnected biogeochemical processes in an aquifer system.</title>
        <authorList>
            <person name="Anantharaman K."/>
            <person name="Brown C.T."/>
            <person name="Hug L.A."/>
            <person name="Sharon I."/>
            <person name="Castelle C.J."/>
            <person name="Probst A.J."/>
            <person name="Thomas B.C."/>
            <person name="Singh A."/>
            <person name="Wilkins M.J."/>
            <person name="Karaoz U."/>
            <person name="Brodie E.L."/>
            <person name="Williams K.H."/>
            <person name="Hubbard S.S."/>
            <person name="Banfield J.F."/>
        </authorList>
    </citation>
    <scope>NUCLEOTIDE SEQUENCE [LARGE SCALE GENOMIC DNA]</scope>
</reference>
<dbReference type="STRING" id="1802617.A2886_02670"/>
<comment type="caution">
    <text evidence="2">The sequence shown here is derived from an EMBL/GenBank/DDBJ whole genome shotgun (WGS) entry which is preliminary data.</text>
</comment>
<accession>A0A1F4URS8</accession>
<gene>
    <name evidence="2" type="ORF">A2886_02670</name>
</gene>
<protein>
    <submittedName>
        <fullName evidence="2">Uncharacterized protein</fullName>
    </submittedName>
</protein>
<name>A0A1F4URS8_UNCKA</name>
<dbReference type="EMBL" id="MEVA01000006">
    <property type="protein sequence ID" value="OGC47658.1"/>
    <property type="molecule type" value="Genomic_DNA"/>
</dbReference>
<evidence type="ECO:0000256" key="1">
    <source>
        <dbReference type="SAM" id="MobiDB-lite"/>
    </source>
</evidence>
<dbReference type="Proteomes" id="UP000176608">
    <property type="component" value="Unassembled WGS sequence"/>
</dbReference>
<evidence type="ECO:0000313" key="3">
    <source>
        <dbReference type="Proteomes" id="UP000176608"/>
    </source>
</evidence>
<evidence type="ECO:0000313" key="2">
    <source>
        <dbReference type="EMBL" id="OGC47658.1"/>
    </source>
</evidence>
<sequence length="129" mass="14878">MKPEDLLVLLRATEPDLAVIEQHLYDRDLPMFIGEIAESMGLGLDVEEQKKLRSRLARHCGASKAPYFAHDAFSVSAEHNPRLPVGSPKQMRFESYRRVRERYKPKRWEDMNTSERGLAEIAGTTEQHK</sequence>
<dbReference type="AlphaFoldDB" id="A0A1F4URS8"/>